<evidence type="ECO:0000256" key="1">
    <source>
        <dbReference type="ARBA" id="ARBA00022614"/>
    </source>
</evidence>
<dbReference type="GeneTree" id="ENSGT00940000163999"/>
<proteinExistence type="predicted"/>
<evidence type="ECO:0008006" key="8">
    <source>
        <dbReference type="Google" id="ProtNLM"/>
    </source>
</evidence>
<dbReference type="PRINTS" id="PR00019">
    <property type="entry name" value="LEURICHRPT"/>
</dbReference>
<dbReference type="InterPro" id="IPR003591">
    <property type="entry name" value="Leu-rich_rpt_typical-subtyp"/>
</dbReference>
<evidence type="ECO:0000256" key="4">
    <source>
        <dbReference type="ARBA" id="ARBA00023180"/>
    </source>
</evidence>
<dbReference type="Gene3D" id="3.80.10.10">
    <property type="entry name" value="Ribonuclease Inhibitor"/>
    <property type="match status" value="4"/>
</dbReference>
<sequence>KFGPLIFNSSMLFLQLFSALIFFSQGQGVAPYSLQNCVVHGKWSKTIKVLCYHQNLSQVPSDLPWNVSSLDLSENRIASLRQSDFSKLSLLQVLNVSQNQIHLIEEGTFTYTSSLKILNLTSNQLRVISSSMFDGLGNLTVLLLRKNNIDRIEPSAFAHLMKLKVIDLSSNKLHSLNNNITHFRTKDNVPMWLRELDASHNPISFIDVATDALYRLLSLDLSFSGTHNHITWIIQDPCFLKGLKRLYLGGILMTPLDILAVVQKLNCSLLEEIHLNDIKGIVFENCTHLWHLDLAHNRLKVVPCISFQPLNSLQSLSLANNEFTAVPNAISNIMSLKSLDLSFNQIRKIVPNDFANLKNLEHLTLTGNRITKINSDLFPDLHNLLELNMGTNLLLEISRPFSDSLGKLEKMELAGNKMSSIKKETFRNLTSLQFLSLLDNQISTIEPGAFEGLSHLQTLLLGTNKITKETLQKGIFQGVNSLVDLQLFENYISYETSGELDNPPFILLKSLKYLSLNSQRHRGLLNFPSNFLQGLESIVRIHAGNLPITDLDPATFSYTPTLQELDLSCNPINPISPALLQPGPKLTELHLNKIGLQSLDFVLHINFSKLSILRVSGNKLNVIELKHIRALPDLTFLDLRQNPYTCSCDNQMFLSWSLHDLKTQVLYFYQYTCAFPLASKGRKLYVNPASRPLKRTTA</sequence>
<dbReference type="InParanoid" id="A0A674JKQ2"/>
<dbReference type="InterPro" id="IPR001611">
    <property type="entry name" value="Leu-rich_rpt"/>
</dbReference>
<evidence type="ECO:0000256" key="2">
    <source>
        <dbReference type="ARBA" id="ARBA00022729"/>
    </source>
</evidence>
<evidence type="ECO:0000313" key="6">
    <source>
        <dbReference type="Ensembl" id="ENSTMTP00000020507.1"/>
    </source>
</evidence>
<feature type="chain" id="PRO_5025564271" description="LRRCT domain-containing protein" evidence="5">
    <location>
        <begin position="27"/>
        <end position="698"/>
    </location>
</feature>
<keyword evidence="7" id="KW-1185">Reference proteome</keyword>
<organism evidence="6 7">
    <name type="scientific">Terrapene triunguis</name>
    <name type="common">Three-toed box turtle</name>
    <dbReference type="NCBI Taxonomy" id="2587831"/>
    <lineage>
        <taxon>Eukaryota</taxon>
        <taxon>Metazoa</taxon>
        <taxon>Chordata</taxon>
        <taxon>Craniata</taxon>
        <taxon>Vertebrata</taxon>
        <taxon>Euteleostomi</taxon>
        <taxon>Archelosauria</taxon>
        <taxon>Testudinata</taxon>
        <taxon>Testudines</taxon>
        <taxon>Cryptodira</taxon>
        <taxon>Durocryptodira</taxon>
        <taxon>Testudinoidea</taxon>
        <taxon>Emydidae</taxon>
        <taxon>Terrapene</taxon>
    </lineage>
</organism>
<protein>
    <recommendedName>
        <fullName evidence="8">LRRCT domain-containing protein</fullName>
    </recommendedName>
</protein>
<keyword evidence="1" id="KW-0433">Leucine-rich repeat</keyword>
<dbReference type="PANTHER" id="PTHR24369:SF210">
    <property type="entry name" value="CHAOPTIN-RELATED"/>
    <property type="match status" value="1"/>
</dbReference>
<dbReference type="PROSITE" id="PS51450">
    <property type="entry name" value="LRR"/>
    <property type="match status" value="6"/>
</dbReference>
<evidence type="ECO:0000256" key="3">
    <source>
        <dbReference type="ARBA" id="ARBA00022737"/>
    </source>
</evidence>
<keyword evidence="4" id="KW-0325">Glycoprotein</keyword>
<dbReference type="SMART" id="SM00369">
    <property type="entry name" value="LRR_TYP"/>
    <property type="match status" value="14"/>
</dbReference>
<dbReference type="Ensembl" id="ENSTMTT00000021225.1">
    <property type="protein sequence ID" value="ENSTMTP00000020507.1"/>
    <property type="gene ID" value="ENSTMTG00000014993.1"/>
</dbReference>
<dbReference type="SMART" id="SM00365">
    <property type="entry name" value="LRR_SD22"/>
    <property type="match status" value="7"/>
</dbReference>
<dbReference type="PANTHER" id="PTHR24369">
    <property type="entry name" value="ANTIGEN BSP, PUTATIVE-RELATED"/>
    <property type="match status" value="1"/>
</dbReference>
<accession>A0A674JKQ2</accession>
<keyword evidence="3" id="KW-0677">Repeat</keyword>
<dbReference type="Pfam" id="PF13855">
    <property type="entry name" value="LRR_8"/>
    <property type="match status" value="5"/>
</dbReference>
<dbReference type="GO" id="GO:0005886">
    <property type="term" value="C:plasma membrane"/>
    <property type="evidence" value="ECO:0007669"/>
    <property type="project" value="TreeGrafter"/>
</dbReference>
<feature type="signal peptide" evidence="5">
    <location>
        <begin position="1"/>
        <end position="26"/>
    </location>
</feature>
<dbReference type="Proteomes" id="UP000472274">
    <property type="component" value="Unplaced"/>
</dbReference>
<keyword evidence="2 5" id="KW-0732">Signal</keyword>
<dbReference type="AlphaFoldDB" id="A0A674JKQ2"/>
<reference evidence="6" key="2">
    <citation type="submission" date="2025-09" db="UniProtKB">
        <authorList>
            <consortium name="Ensembl"/>
        </authorList>
    </citation>
    <scope>IDENTIFICATION</scope>
</reference>
<dbReference type="InterPro" id="IPR032675">
    <property type="entry name" value="LRR_dom_sf"/>
</dbReference>
<dbReference type="FunFam" id="3.80.10.10:FF:000770">
    <property type="entry name" value="Uncharacterized protein"/>
    <property type="match status" value="1"/>
</dbReference>
<evidence type="ECO:0000256" key="5">
    <source>
        <dbReference type="SAM" id="SignalP"/>
    </source>
</evidence>
<name>A0A674JKQ2_9SAUR</name>
<evidence type="ECO:0000313" key="7">
    <source>
        <dbReference type="Proteomes" id="UP000472274"/>
    </source>
</evidence>
<dbReference type="InterPro" id="IPR050541">
    <property type="entry name" value="LRR_TM_domain-containing"/>
</dbReference>
<reference evidence="6" key="1">
    <citation type="submission" date="2025-08" db="UniProtKB">
        <authorList>
            <consortium name="Ensembl"/>
        </authorList>
    </citation>
    <scope>IDENTIFICATION</scope>
</reference>
<dbReference type="SUPFAM" id="SSF52058">
    <property type="entry name" value="L domain-like"/>
    <property type="match status" value="2"/>
</dbReference>